<proteinExistence type="predicted"/>
<comment type="caution">
    <text evidence="1">The sequence shown here is derived from an EMBL/GenBank/DDBJ whole genome shotgun (WGS) entry which is preliminary data.</text>
</comment>
<dbReference type="EMBL" id="BOQE01000001">
    <property type="protein sequence ID" value="GIM45919.1"/>
    <property type="molecule type" value="Genomic_DNA"/>
</dbReference>
<evidence type="ECO:0000313" key="1">
    <source>
        <dbReference type="EMBL" id="GIM45919.1"/>
    </source>
</evidence>
<keyword evidence="2" id="KW-1185">Reference proteome</keyword>
<protein>
    <submittedName>
        <fullName evidence="1">Uncharacterized protein</fullName>
    </submittedName>
</protein>
<gene>
    <name evidence="1" type="ORF">DNHGIG_14680</name>
</gene>
<sequence>MENLIPVVTYDPTIPYVAGILQQQENQLRPTYGTIAFRIFHQHHAQALNEIASCIRDGDIVLYDIDEQHHQNAVIRQTYPLIHQTLANVSIKTVLIRSAIPRDLYNTHLSHGSIVPQADNGLLTDYSQLGFDAFGDYVGIKKDDLTDGGRISPGFIFYSWQSNAYYGYNGIPGQLATFDTVITPSVVNSTVWNQFGATHRENCFGCNKIYRINNSIESGQNQAKWKGIAFGHYLYTMEEFL</sequence>
<name>A0AAV4LE35_9BACL</name>
<dbReference type="Pfam" id="PF14350">
    <property type="entry name" value="Beta_protein"/>
    <property type="match status" value="1"/>
</dbReference>
<dbReference type="AlphaFoldDB" id="A0AAV4LE35"/>
<evidence type="ECO:0000313" key="2">
    <source>
        <dbReference type="Proteomes" id="UP001057291"/>
    </source>
</evidence>
<reference evidence="1" key="1">
    <citation type="journal article" date="2023" name="Int. J. Syst. Evol. Microbiol.">
        <title>Collibacillus ludicampi gen. nov., sp. nov., a new soil bacterium of the family Alicyclobacillaceae.</title>
        <authorList>
            <person name="Jojima T."/>
            <person name="Ioku Y."/>
            <person name="Fukuta Y."/>
            <person name="Shirasaka N."/>
            <person name="Matsumura Y."/>
            <person name="Mori M."/>
        </authorList>
    </citation>
    <scope>NUCLEOTIDE SEQUENCE</scope>
    <source>
        <strain evidence="1">TP075</strain>
    </source>
</reference>
<dbReference type="InterPro" id="IPR025683">
    <property type="entry name" value="Protein_beta"/>
</dbReference>
<accession>A0AAV4LE35</accession>
<organism evidence="1 2">
    <name type="scientific">Collibacillus ludicampi</name>
    <dbReference type="NCBI Taxonomy" id="2771369"/>
    <lineage>
        <taxon>Bacteria</taxon>
        <taxon>Bacillati</taxon>
        <taxon>Bacillota</taxon>
        <taxon>Bacilli</taxon>
        <taxon>Bacillales</taxon>
        <taxon>Alicyclobacillaceae</taxon>
        <taxon>Collibacillus</taxon>
    </lineage>
</organism>
<dbReference type="Proteomes" id="UP001057291">
    <property type="component" value="Unassembled WGS sequence"/>
</dbReference>